<accession>K0ENE6</accession>
<dbReference type="Proteomes" id="UP000006304">
    <property type="component" value="Chromosome"/>
</dbReference>
<dbReference type="RefSeq" id="WP_014983998.1">
    <property type="nucleotide sequence ID" value="NC_018681.1"/>
</dbReference>
<gene>
    <name evidence="1" type="ORF">O3I_015910</name>
</gene>
<dbReference type="STRING" id="1133849.O3I_015910"/>
<keyword evidence="2" id="KW-1185">Reference proteome</keyword>
<organism evidence="1 2">
    <name type="scientific">Nocardia brasiliensis (strain ATCC 700358 / HUJEG-1)</name>
    <dbReference type="NCBI Taxonomy" id="1133849"/>
    <lineage>
        <taxon>Bacteria</taxon>
        <taxon>Bacillati</taxon>
        <taxon>Actinomycetota</taxon>
        <taxon>Actinomycetes</taxon>
        <taxon>Mycobacteriales</taxon>
        <taxon>Nocardiaceae</taxon>
        <taxon>Nocardia</taxon>
    </lineage>
</organism>
<dbReference type="NCBIfam" id="TIGR04267">
    <property type="entry name" value="mod_HExxH"/>
    <property type="match status" value="1"/>
</dbReference>
<dbReference type="KEGG" id="nbr:O3I_015910"/>
<dbReference type="EMBL" id="CP003876">
    <property type="protein sequence ID" value="AFU01143.1"/>
    <property type="molecule type" value="Genomic_DNA"/>
</dbReference>
<evidence type="ECO:0000313" key="1">
    <source>
        <dbReference type="EMBL" id="AFU01143.1"/>
    </source>
</evidence>
<evidence type="ECO:0000313" key="2">
    <source>
        <dbReference type="Proteomes" id="UP000006304"/>
    </source>
</evidence>
<sequence>MQPFFQTPDIRVEDLATIFARYNAVIARELETVENLSAEIQAAHTMPPEAYWAALSVMPKRKPDESEIDAVRNGLRRASERPSRVPEIVAADNASAEDRHALGVVSANVYGGESEAAATLARNAGTYREHIGTALRRLQQCWPEAAVEVAVLIDRIILLENTELSASHDQLFGIVFVGTEWVSNPVRAMQVLLHECGHHSMFLRTAHVTYLANPKEMTTHPLRPDPRPMFGTLHAAFVLWRMRQGLARWVGHSDSQRDSEEYQLMCSNDENLAACLEVLDAKAEWTEEGRSLYSNLCTGFTLLATPQ</sequence>
<dbReference type="AlphaFoldDB" id="K0ENE6"/>
<name>K0ENE6_NOCB7</name>
<dbReference type="HOGENOM" id="CLU_905640_0_0_11"/>
<dbReference type="InterPro" id="IPR026337">
    <property type="entry name" value="AKG_HExxH"/>
</dbReference>
<proteinExistence type="predicted"/>
<protein>
    <recommendedName>
        <fullName evidence="3">HEXXH motif domain-containing protein</fullName>
    </recommendedName>
</protein>
<reference evidence="1 2" key="1">
    <citation type="journal article" date="2012" name="J. Bacteriol.">
        <title>Complete genome sequence of Nocardia brasiliensis HUJEG-1.</title>
        <authorList>
            <person name="Vera-Cabrera L."/>
            <person name="Ortiz-Lopez R."/>
            <person name="Elizondo-Gonzalez R."/>
            <person name="Perez-Maya A.A."/>
            <person name="Ocampo-Candiani J."/>
        </authorList>
    </citation>
    <scope>NUCLEOTIDE SEQUENCE [LARGE SCALE GENOMIC DNA]</scope>
    <source>
        <strain evidence="2">ATCC 700358</strain>
    </source>
</reference>
<evidence type="ECO:0008006" key="3">
    <source>
        <dbReference type="Google" id="ProtNLM"/>
    </source>
</evidence>